<dbReference type="AlphaFoldDB" id="A0ABD5Q5C7"/>
<dbReference type="GeneID" id="73043607"/>
<keyword evidence="1" id="KW-0472">Membrane</keyword>
<protein>
    <submittedName>
        <fullName evidence="3">Sensor domain-containing protein</fullName>
    </submittedName>
</protein>
<evidence type="ECO:0000256" key="1">
    <source>
        <dbReference type="SAM" id="Phobius"/>
    </source>
</evidence>
<dbReference type="InterPro" id="IPR025828">
    <property type="entry name" value="Put_sensor_dom"/>
</dbReference>
<evidence type="ECO:0000259" key="2">
    <source>
        <dbReference type="Pfam" id="PF13796"/>
    </source>
</evidence>
<dbReference type="Proteomes" id="UP001595945">
    <property type="component" value="Unassembled WGS sequence"/>
</dbReference>
<proteinExistence type="predicted"/>
<comment type="caution">
    <text evidence="3">The sequence shown here is derived from an EMBL/GenBank/DDBJ whole genome shotgun (WGS) entry which is preliminary data.</text>
</comment>
<dbReference type="EMBL" id="JBHSHT010000002">
    <property type="protein sequence ID" value="MFC4825672.1"/>
    <property type="molecule type" value="Genomic_DNA"/>
</dbReference>
<name>A0ABD5Q5C7_9EURY</name>
<gene>
    <name evidence="3" type="ORF">ACFO9K_15545</name>
</gene>
<dbReference type="Pfam" id="PF13796">
    <property type="entry name" value="Sensor"/>
    <property type="match status" value="1"/>
</dbReference>
<reference evidence="3 4" key="1">
    <citation type="journal article" date="2019" name="Int. J. Syst. Evol. Microbiol.">
        <title>The Global Catalogue of Microorganisms (GCM) 10K type strain sequencing project: providing services to taxonomists for standard genome sequencing and annotation.</title>
        <authorList>
            <consortium name="The Broad Institute Genomics Platform"/>
            <consortium name="The Broad Institute Genome Sequencing Center for Infectious Disease"/>
            <person name="Wu L."/>
            <person name="Ma J."/>
        </authorList>
    </citation>
    <scope>NUCLEOTIDE SEQUENCE [LARGE SCALE GENOMIC DNA]</scope>
    <source>
        <strain evidence="3 4">XZYJ18</strain>
    </source>
</reference>
<sequence>MSTDNRSAAPARRLRAVFGVPFRLQTYRNLLYLVLSFPLGLVYFTFLSVGLSLGVGLAITVVGIPILLAVLAVSTGLAGVERKIATLLLGVEVESPGWVVTDSGSITERCKRLVTDFGTWKALVYLGSKLVIGLAAFVSVTTLLVTSVSMLAVPLVYDQPGVYVGVVTDAPIQFHPSLYVVWRNLLVGVETVVSVGSWQVQTLPAALGVAGLGVLLGVASLHLLNGLARFSAWYTKLLLGANAERPSLPL</sequence>
<dbReference type="RefSeq" id="WP_254268684.1">
    <property type="nucleotide sequence ID" value="NZ_CP100400.1"/>
</dbReference>
<feature type="transmembrane region" description="Helical" evidence="1">
    <location>
        <begin position="203"/>
        <end position="224"/>
    </location>
</feature>
<keyword evidence="4" id="KW-1185">Reference proteome</keyword>
<feature type="domain" description="Putative sensor" evidence="2">
    <location>
        <begin position="32"/>
        <end position="239"/>
    </location>
</feature>
<keyword evidence="1" id="KW-1133">Transmembrane helix</keyword>
<keyword evidence="1" id="KW-0812">Transmembrane</keyword>
<evidence type="ECO:0000313" key="3">
    <source>
        <dbReference type="EMBL" id="MFC4825672.1"/>
    </source>
</evidence>
<feature type="transmembrane region" description="Helical" evidence="1">
    <location>
        <begin position="130"/>
        <end position="157"/>
    </location>
</feature>
<feature type="transmembrane region" description="Helical" evidence="1">
    <location>
        <begin position="30"/>
        <end position="51"/>
    </location>
</feature>
<organism evidence="3 4">
    <name type="scientific">Halorussus aquaticus</name>
    <dbReference type="NCBI Taxonomy" id="2953748"/>
    <lineage>
        <taxon>Archaea</taxon>
        <taxon>Methanobacteriati</taxon>
        <taxon>Methanobacteriota</taxon>
        <taxon>Stenosarchaea group</taxon>
        <taxon>Halobacteria</taxon>
        <taxon>Halobacteriales</taxon>
        <taxon>Haladaptataceae</taxon>
        <taxon>Halorussus</taxon>
    </lineage>
</organism>
<feature type="transmembrane region" description="Helical" evidence="1">
    <location>
        <begin position="57"/>
        <end position="80"/>
    </location>
</feature>
<accession>A0ABD5Q5C7</accession>
<evidence type="ECO:0000313" key="4">
    <source>
        <dbReference type="Proteomes" id="UP001595945"/>
    </source>
</evidence>